<dbReference type="AlphaFoldDB" id="A0AAD7XT90"/>
<sequence length="618" mass="69660">MDSDSSYSDLTHRYSPPTPVSQSTAFHYRGHQQSTRNNNNASHGSPSHHLPGVSDLANIKADLERVLTRAETRLRHLRKDFGHLDKNVKVRETGGGNEGKKAAGSGSGKNVSVMMEKMRMKRESSEDAYSPRQGQTDRQAALEALRQRRRRDSSTEIDTKHARSESPHHIVKIKKLDDAPSIVTRSVSPPASSGKHHLPRPHEMSQPKKKKSSKASSRANGETHGKHHKAKAAHQEELDFVRVKAKDQVPVTTFWGAMDYYFRQLTEDDRKFLLEKGDDVKPFLIPPLGQHYLETWANEEANVVPPTTSSQTRGRSNSPAPSNNNRISSDPDISMTGNGASSSSEALPPPPPERARYLKQGEAITDDYLLTDDLSCGSLTERLLSSLVLEDLVDVSDIRAMAGSEDEDEEDDPMDTDSVSSYSGGRTITELAPDPPEDIVDFEERLKRELRYAGLFTDDDIDWNAREDDEICAELRKLGRELEEQSKVNEHRKSKLLEVVDQQLQYEQYRSVLDTYDQQVEQCYAKRFRVQKSKKRKATAPRAVLSENTVNAMEKRRTWKTELGPLFEDKNMTMPTKSIYNDEDDDEETTPATDTPQEKPSNNNNTTTTTTIKKEDQS</sequence>
<dbReference type="GeneID" id="83215539"/>
<dbReference type="GO" id="GO:0005634">
    <property type="term" value="C:nucleus"/>
    <property type="evidence" value="ECO:0007669"/>
    <property type="project" value="UniProtKB-SubCell"/>
</dbReference>
<dbReference type="GO" id="GO:0003713">
    <property type="term" value="F:transcription coactivator activity"/>
    <property type="evidence" value="ECO:0007669"/>
    <property type="project" value="TreeGrafter"/>
</dbReference>
<dbReference type="Proteomes" id="UP001234581">
    <property type="component" value="Unassembled WGS sequence"/>
</dbReference>
<name>A0AAD7XT90_9FUNG</name>
<dbReference type="GO" id="GO:0006357">
    <property type="term" value="P:regulation of transcription by RNA polymerase II"/>
    <property type="evidence" value="ECO:0007669"/>
    <property type="project" value="TreeGrafter"/>
</dbReference>
<organism evidence="7 8">
    <name type="scientific">Lichtheimia ornata</name>
    <dbReference type="NCBI Taxonomy" id="688661"/>
    <lineage>
        <taxon>Eukaryota</taxon>
        <taxon>Fungi</taxon>
        <taxon>Fungi incertae sedis</taxon>
        <taxon>Mucoromycota</taxon>
        <taxon>Mucoromycotina</taxon>
        <taxon>Mucoromycetes</taxon>
        <taxon>Mucorales</taxon>
        <taxon>Lichtheimiaceae</taxon>
        <taxon>Lichtheimia</taxon>
    </lineage>
</organism>
<evidence type="ECO:0000313" key="7">
    <source>
        <dbReference type="EMBL" id="KAJ8656119.1"/>
    </source>
</evidence>
<keyword evidence="8" id="KW-1185">Reference proteome</keyword>
<feature type="compositionally biased region" description="Polar residues" evidence="6">
    <location>
        <begin position="20"/>
        <end position="45"/>
    </location>
</feature>
<evidence type="ECO:0000256" key="5">
    <source>
        <dbReference type="ARBA" id="ARBA00023242"/>
    </source>
</evidence>
<evidence type="ECO:0000256" key="3">
    <source>
        <dbReference type="ARBA" id="ARBA00023015"/>
    </source>
</evidence>
<feature type="compositionally biased region" description="Low complexity" evidence="6">
    <location>
        <begin position="102"/>
        <end position="113"/>
    </location>
</feature>
<evidence type="ECO:0000256" key="2">
    <source>
        <dbReference type="ARBA" id="ARBA00005330"/>
    </source>
</evidence>
<dbReference type="InterPro" id="IPR019340">
    <property type="entry name" value="Histone_AcTrfase_su3"/>
</dbReference>
<feature type="compositionally biased region" description="Basic and acidic residues" evidence="6">
    <location>
        <begin position="116"/>
        <end position="125"/>
    </location>
</feature>
<dbReference type="PANTHER" id="PTHR13556">
    <property type="entry name" value="TRANSCRIPTIONAL ADAPTER 3-RELATED"/>
    <property type="match status" value="1"/>
</dbReference>
<dbReference type="PANTHER" id="PTHR13556:SF2">
    <property type="entry name" value="TRANSCRIPTIONAL ADAPTER 3"/>
    <property type="match status" value="1"/>
</dbReference>
<feature type="region of interest" description="Disordered" evidence="6">
    <location>
        <begin position="403"/>
        <end position="436"/>
    </location>
</feature>
<feature type="compositionally biased region" description="Polar residues" evidence="6">
    <location>
        <begin position="417"/>
        <end position="426"/>
    </location>
</feature>
<feature type="compositionally biased region" description="Low complexity" evidence="6">
    <location>
        <begin position="315"/>
        <end position="328"/>
    </location>
</feature>
<dbReference type="Pfam" id="PF10198">
    <property type="entry name" value="Ada3"/>
    <property type="match status" value="1"/>
</dbReference>
<feature type="region of interest" description="Disordered" evidence="6">
    <location>
        <begin position="88"/>
        <end position="237"/>
    </location>
</feature>
<dbReference type="RefSeq" id="XP_058341032.1">
    <property type="nucleotide sequence ID" value="XM_058488139.1"/>
</dbReference>
<evidence type="ECO:0000256" key="1">
    <source>
        <dbReference type="ARBA" id="ARBA00004123"/>
    </source>
</evidence>
<feature type="compositionally biased region" description="Basic and acidic residues" evidence="6">
    <location>
        <begin position="152"/>
        <end position="178"/>
    </location>
</feature>
<evidence type="ECO:0000256" key="6">
    <source>
        <dbReference type="SAM" id="MobiDB-lite"/>
    </source>
</evidence>
<evidence type="ECO:0000256" key="4">
    <source>
        <dbReference type="ARBA" id="ARBA00023163"/>
    </source>
</evidence>
<reference evidence="7 8" key="1">
    <citation type="submission" date="2023-03" db="EMBL/GenBank/DDBJ databases">
        <title>Genome sequence of Lichtheimia ornata CBS 291.66.</title>
        <authorList>
            <person name="Mohabir J.T."/>
            <person name="Shea T.P."/>
            <person name="Kurbessoian T."/>
            <person name="Berby B."/>
            <person name="Fontaine J."/>
            <person name="Livny J."/>
            <person name="Gnirke A."/>
            <person name="Stajich J.E."/>
            <person name="Cuomo C.A."/>
        </authorList>
    </citation>
    <scope>NUCLEOTIDE SEQUENCE [LARGE SCALE GENOMIC DNA]</scope>
    <source>
        <strain evidence="7">CBS 291.66</strain>
    </source>
</reference>
<feature type="region of interest" description="Disordered" evidence="6">
    <location>
        <begin position="568"/>
        <end position="618"/>
    </location>
</feature>
<comment type="caution">
    <text evidence="7">The sequence shown here is derived from an EMBL/GenBank/DDBJ whole genome shotgun (WGS) entry which is preliminary data.</text>
</comment>
<gene>
    <name evidence="7" type="ORF">O0I10_008132</name>
</gene>
<comment type="similarity">
    <text evidence="2">Belongs to the NGG1 family.</text>
</comment>
<accession>A0AAD7XT90</accession>
<evidence type="ECO:0008006" key="9">
    <source>
        <dbReference type="Google" id="ProtNLM"/>
    </source>
</evidence>
<keyword evidence="4" id="KW-0804">Transcription</keyword>
<feature type="region of interest" description="Disordered" evidence="6">
    <location>
        <begin position="304"/>
        <end position="355"/>
    </location>
</feature>
<protein>
    <recommendedName>
        <fullName evidence="9">Histone acetyltransferases subunit 3-domain-containing protein</fullName>
    </recommendedName>
</protein>
<dbReference type="GO" id="GO:0000124">
    <property type="term" value="C:SAGA complex"/>
    <property type="evidence" value="ECO:0007669"/>
    <property type="project" value="TreeGrafter"/>
</dbReference>
<feature type="compositionally biased region" description="Acidic residues" evidence="6">
    <location>
        <begin position="404"/>
        <end position="415"/>
    </location>
</feature>
<feature type="compositionally biased region" description="Low complexity" evidence="6">
    <location>
        <begin position="602"/>
        <end position="611"/>
    </location>
</feature>
<comment type="subcellular location">
    <subcellularLocation>
        <location evidence="1">Nucleus</location>
    </subcellularLocation>
</comment>
<keyword evidence="3" id="KW-0805">Transcription regulation</keyword>
<feature type="region of interest" description="Disordered" evidence="6">
    <location>
        <begin position="1"/>
        <end position="54"/>
    </location>
</feature>
<dbReference type="EMBL" id="JARTCD010000042">
    <property type="protein sequence ID" value="KAJ8656119.1"/>
    <property type="molecule type" value="Genomic_DNA"/>
</dbReference>
<feature type="compositionally biased region" description="Polar residues" evidence="6">
    <location>
        <begin position="305"/>
        <end position="314"/>
    </location>
</feature>
<keyword evidence="5" id="KW-0539">Nucleus</keyword>
<proteinExistence type="inferred from homology"/>
<evidence type="ECO:0000313" key="8">
    <source>
        <dbReference type="Proteomes" id="UP001234581"/>
    </source>
</evidence>